<dbReference type="CDD" id="cd06464">
    <property type="entry name" value="ACD_sHsps-like"/>
    <property type="match status" value="1"/>
</dbReference>
<dbReference type="SUPFAM" id="SSF49764">
    <property type="entry name" value="HSP20-like chaperones"/>
    <property type="match status" value="1"/>
</dbReference>
<sequence length="154" mass="17520">MSNIIRHRSPSLLHQLHRLSQEWDQLFDPSHQLIEDSSMVETSHWAPAVDIKEEPTRFVLFADIPGVDPKDIEISMESGILTIKGERVATHTEEKEGYTRIERSKGSFYRRFALPDTADADKITAEGKQGVLRIIIPKSEKAAAKKIKVEDKKD</sequence>
<dbReference type="STRING" id="1225476.A1D18_01090"/>
<feature type="domain" description="SHSP" evidence="3">
    <location>
        <begin position="40"/>
        <end position="152"/>
    </location>
</feature>
<dbReference type="InterPro" id="IPR002068">
    <property type="entry name" value="A-crystallin/Hsp20_dom"/>
</dbReference>
<evidence type="ECO:0000256" key="1">
    <source>
        <dbReference type="PROSITE-ProRule" id="PRU00285"/>
    </source>
</evidence>
<keyword evidence="5" id="KW-1185">Reference proteome</keyword>
<dbReference type="AlphaFoldDB" id="A0A1J8NKT9"/>
<dbReference type="EMBL" id="LUKY01000029">
    <property type="protein sequence ID" value="OIZ95760.1"/>
    <property type="molecule type" value="Genomic_DNA"/>
</dbReference>
<dbReference type="Pfam" id="PF00011">
    <property type="entry name" value="HSP20"/>
    <property type="match status" value="1"/>
</dbReference>
<dbReference type="Proteomes" id="UP000183924">
    <property type="component" value="Unassembled WGS sequence"/>
</dbReference>
<comment type="caution">
    <text evidence="4">The sequence shown here is derived from an EMBL/GenBank/DDBJ whole genome shotgun (WGS) entry which is preliminary data.</text>
</comment>
<evidence type="ECO:0000259" key="3">
    <source>
        <dbReference type="PROSITE" id="PS01031"/>
    </source>
</evidence>
<dbReference type="PANTHER" id="PTHR11527">
    <property type="entry name" value="HEAT-SHOCK PROTEIN 20 FAMILY MEMBER"/>
    <property type="match status" value="1"/>
</dbReference>
<gene>
    <name evidence="4" type="ORF">A1D18_01090</name>
</gene>
<proteinExistence type="inferred from homology"/>
<evidence type="ECO:0000256" key="2">
    <source>
        <dbReference type="RuleBase" id="RU003616"/>
    </source>
</evidence>
<dbReference type="InterPro" id="IPR008978">
    <property type="entry name" value="HSP20-like_chaperone"/>
</dbReference>
<reference evidence="4 5" key="1">
    <citation type="submission" date="2016-03" db="EMBL/GenBank/DDBJ databases">
        <title>Comparative genomics of Rickettsiella.</title>
        <authorList>
            <person name="Chandler C."/>
            <person name="Wang Y."/>
        </authorList>
    </citation>
    <scope>NUCLEOTIDE SEQUENCE [LARGE SCALE GENOMIC DNA]</scope>
    <source>
        <strain evidence="4 5">RCFS May 2013</strain>
    </source>
</reference>
<dbReference type="OrthoDB" id="9792695at2"/>
<name>A0A1J8NKT9_9COXI</name>
<comment type="similarity">
    <text evidence="1 2">Belongs to the small heat shock protein (HSP20) family.</text>
</comment>
<evidence type="ECO:0000313" key="5">
    <source>
        <dbReference type="Proteomes" id="UP000183924"/>
    </source>
</evidence>
<organism evidence="4 5">
    <name type="scientific">Candidatus Rickettsiella isopodorum</name>
    <dbReference type="NCBI Taxonomy" id="1225476"/>
    <lineage>
        <taxon>Bacteria</taxon>
        <taxon>Pseudomonadati</taxon>
        <taxon>Pseudomonadota</taxon>
        <taxon>Gammaproteobacteria</taxon>
        <taxon>Legionellales</taxon>
        <taxon>Coxiellaceae</taxon>
        <taxon>Rickettsiella</taxon>
    </lineage>
</organism>
<dbReference type="RefSeq" id="WP_071661982.1">
    <property type="nucleotide sequence ID" value="NZ_LUKY01000029.1"/>
</dbReference>
<protein>
    <submittedName>
        <fullName evidence="4">Heat-shock protein Hsp20</fullName>
    </submittedName>
</protein>
<dbReference type="PROSITE" id="PS01031">
    <property type="entry name" value="SHSP"/>
    <property type="match status" value="1"/>
</dbReference>
<accession>A0A1J8NKT9</accession>
<dbReference type="Gene3D" id="2.60.40.790">
    <property type="match status" value="1"/>
</dbReference>
<evidence type="ECO:0000313" key="4">
    <source>
        <dbReference type="EMBL" id="OIZ95760.1"/>
    </source>
</evidence>
<dbReference type="InterPro" id="IPR031107">
    <property type="entry name" value="Small_HSP"/>
</dbReference>